<accession>A0A1B8ZTJ1</accession>
<evidence type="ECO:0000259" key="1">
    <source>
        <dbReference type="Pfam" id="PF15643"/>
    </source>
</evidence>
<dbReference type="Proteomes" id="UP001350005">
    <property type="component" value="Unassembled WGS sequence"/>
</dbReference>
<dbReference type="AlphaFoldDB" id="A0A1B8ZTJ1"/>
<proteinExistence type="predicted"/>
<reference evidence="3" key="1">
    <citation type="submission" date="2016-07" db="EMBL/GenBank/DDBJ databases">
        <authorList>
            <person name="Jeong J.-J."/>
            <person name="Kim D.W."/>
            <person name="Sang M.K."/>
            <person name="Choi I.-G."/>
            <person name="Kim K.D."/>
        </authorList>
    </citation>
    <scope>NUCLEOTIDE SEQUENCE</scope>
    <source>
        <strain evidence="3">CC-VM-7</strain>
    </source>
</reference>
<evidence type="ECO:0000313" key="4">
    <source>
        <dbReference type="Proteomes" id="UP000093432"/>
    </source>
</evidence>
<keyword evidence="5" id="KW-1185">Reference proteome</keyword>
<dbReference type="RefSeq" id="WP_065398872.1">
    <property type="nucleotide sequence ID" value="NZ_JAKYXJ010000001.1"/>
</dbReference>
<reference evidence="2 5" key="3">
    <citation type="submission" date="2024-01" db="EMBL/GenBank/DDBJ databases">
        <title>Whole genome of Chryseobacterium arthrosphaerae NNCa 2741.</title>
        <authorList>
            <person name="Boriskina E.V."/>
            <person name="Gordinskaya N.A."/>
            <person name="Kropotov V.S."/>
            <person name="Alekseeva A.E."/>
            <person name="Makhova M.A."/>
            <person name="Kryazhev D.V."/>
            <person name="Shkurkina I.S."/>
        </authorList>
    </citation>
    <scope>NUCLEOTIDE SEQUENCE [LARGE SCALE GENOMIC DNA]</scope>
    <source>
        <strain evidence="2 5">NNCa 2741</strain>
    </source>
</reference>
<dbReference type="STRING" id="651561.BBI00_11340"/>
<dbReference type="EMBL" id="MAYG01000001">
    <property type="protein sequence ID" value="OCA74889.1"/>
    <property type="molecule type" value="Genomic_DNA"/>
</dbReference>
<evidence type="ECO:0000313" key="5">
    <source>
        <dbReference type="Proteomes" id="UP001350005"/>
    </source>
</evidence>
<dbReference type="Proteomes" id="UP000093432">
    <property type="component" value="Unassembled WGS sequence"/>
</dbReference>
<protein>
    <submittedName>
        <fullName evidence="2">Papain fold toxin domain-containing protein</fullName>
    </submittedName>
</protein>
<dbReference type="Pfam" id="PF15643">
    <property type="entry name" value="Tox-PL-2"/>
    <property type="match status" value="1"/>
</dbReference>
<evidence type="ECO:0000313" key="3">
    <source>
        <dbReference type="EMBL" id="OCA74889.1"/>
    </source>
</evidence>
<dbReference type="InterPro" id="IPR028910">
    <property type="entry name" value="Tox-PL-2_dom"/>
</dbReference>
<name>A0A1B8ZTJ1_9FLAO</name>
<organism evidence="3 4">
    <name type="scientific">Chryseobacterium arthrosphaerae</name>
    <dbReference type="NCBI Taxonomy" id="651561"/>
    <lineage>
        <taxon>Bacteria</taxon>
        <taxon>Pseudomonadati</taxon>
        <taxon>Bacteroidota</taxon>
        <taxon>Flavobacteriia</taxon>
        <taxon>Flavobacteriales</taxon>
        <taxon>Weeksellaceae</taxon>
        <taxon>Chryseobacterium group</taxon>
        <taxon>Chryseobacterium</taxon>
    </lineage>
</organism>
<dbReference type="OrthoDB" id="1377046at2"/>
<comment type="caution">
    <text evidence="3">The sequence shown here is derived from an EMBL/GenBank/DDBJ whole genome shotgun (WGS) entry which is preliminary data.</text>
</comment>
<evidence type="ECO:0000313" key="2">
    <source>
        <dbReference type="EMBL" id="MEE6128240.1"/>
    </source>
</evidence>
<reference evidence="4" key="2">
    <citation type="submission" date="2016-07" db="EMBL/GenBank/DDBJ databases">
        <authorList>
            <person name="Florea S."/>
            <person name="Webb J.S."/>
            <person name="Jaromczyk J."/>
            <person name="Schardl C.L."/>
        </authorList>
    </citation>
    <scope>NUCLEOTIDE SEQUENCE [LARGE SCALE GENOMIC DNA]</scope>
    <source>
        <strain evidence="4">CC-VM-7</strain>
    </source>
</reference>
<gene>
    <name evidence="3" type="ORF">BBI00_11340</name>
    <name evidence="2" type="ORF">V2E39_12680</name>
</gene>
<dbReference type="EMBL" id="JAZGJU010000025">
    <property type="protein sequence ID" value="MEE6128240.1"/>
    <property type="molecule type" value="Genomic_DNA"/>
</dbReference>
<feature type="domain" description="Tox-PL-2" evidence="1">
    <location>
        <begin position="7"/>
        <end position="83"/>
    </location>
</feature>
<sequence length="98" mass="11048">MPSSFKKIYQCKEFATELMTRMTGQGMKGEMVALKSDTGYIWSETLGRNISTNGDHVGVKVGNMIYDNMFPKGVPYNQWLYDLGVGFPKMQPPIVTPF</sequence>